<evidence type="ECO:0000313" key="1">
    <source>
        <dbReference type="EMBL" id="GIM95619.1"/>
    </source>
</evidence>
<sequence>MKVEVDTAKVEQLAGDFTELSRSAAELARVFRADAECFASQDVFGSGALVGSYTSTYQQALGAVNQVTESFDAIGKKLSVVAANYAAASEASTPKSAS</sequence>
<name>A0A919TGJ0_9ACTN</name>
<reference evidence="1 2" key="1">
    <citation type="submission" date="2021-03" db="EMBL/GenBank/DDBJ databases">
        <title>Whole genome shotgun sequence of Actinoplanes toevensis NBRC 105298.</title>
        <authorList>
            <person name="Komaki H."/>
            <person name="Tamura T."/>
        </authorList>
    </citation>
    <scope>NUCLEOTIDE SEQUENCE [LARGE SCALE GENOMIC DNA]</scope>
    <source>
        <strain evidence="1 2">NBRC 105298</strain>
    </source>
</reference>
<protein>
    <submittedName>
        <fullName evidence="1">Uncharacterized protein</fullName>
    </submittedName>
</protein>
<dbReference type="AlphaFoldDB" id="A0A919TGJ0"/>
<dbReference type="RefSeq" id="WP_213011320.1">
    <property type="nucleotide sequence ID" value="NZ_BOQN01000095.1"/>
</dbReference>
<dbReference type="EMBL" id="BOQN01000095">
    <property type="protein sequence ID" value="GIM95619.1"/>
    <property type="molecule type" value="Genomic_DNA"/>
</dbReference>
<accession>A0A919TGJ0</accession>
<dbReference type="Proteomes" id="UP000677082">
    <property type="component" value="Unassembled WGS sequence"/>
</dbReference>
<comment type="caution">
    <text evidence="1">The sequence shown here is derived from an EMBL/GenBank/DDBJ whole genome shotgun (WGS) entry which is preliminary data.</text>
</comment>
<keyword evidence="2" id="KW-1185">Reference proteome</keyword>
<evidence type="ECO:0000313" key="2">
    <source>
        <dbReference type="Proteomes" id="UP000677082"/>
    </source>
</evidence>
<gene>
    <name evidence="1" type="ORF">Ato02nite_074120</name>
</gene>
<proteinExistence type="predicted"/>
<organism evidence="1 2">
    <name type="scientific">Paractinoplanes toevensis</name>
    <dbReference type="NCBI Taxonomy" id="571911"/>
    <lineage>
        <taxon>Bacteria</taxon>
        <taxon>Bacillati</taxon>
        <taxon>Actinomycetota</taxon>
        <taxon>Actinomycetes</taxon>
        <taxon>Micromonosporales</taxon>
        <taxon>Micromonosporaceae</taxon>
        <taxon>Paractinoplanes</taxon>
    </lineage>
</organism>